<accession>A0A6S7G199</accession>
<organism evidence="6 7">
    <name type="scientific">Paramuricea clavata</name>
    <name type="common">Red gorgonian</name>
    <name type="synonym">Violescent sea-whip</name>
    <dbReference type="NCBI Taxonomy" id="317549"/>
    <lineage>
        <taxon>Eukaryota</taxon>
        <taxon>Metazoa</taxon>
        <taxon>Cnidaria</taxon>
        <taxon>Anthozoa</taxon>
        <taxon>Octocorallia</taxon>
        <taxon>Malacalcyonacea</taxon>
        <taxon>Plexauridae</taxon>
        <taxon>Paramuricea</taxon>
    </lineage>
</organism>
<sequence length="998" mass="111004">MAGYTRKGLGPKHPMVTVRTPEDVPDMINLNARVQNVDLQSVLVEWDLLPRYYWNGPEPSYVVLFQDIARDINISVQIPPGAVQLNYTQLKHFTNYSVSLMALNRVGASSPTEAGVIKTLEHVPAVYPSNFSVTALNTSALTVSWSHIDEDLWQGVPLGYVIYCNHSNDQRNFSVMLSSEEIMITNLTVFAFYDLTMAGYTRKGLGPKYPMVTVRTHEEVPRIPPINLRLHDEPTNDIPSNTSTTPSILASYSTTLEWDPVPADEVRGIIRGYTVTYQPVEVYYITRARRSVADLTHVVNTSSTSVELDDLLFYTNYSAHVQAYTVDNGVPSSEFHFMTPEGVPGAGPKNLHANNDGWKSKLFVKWDSVVVDARNGILLGYNVYHLESSVSGTTKNASVTVTYIVLTGLETYTSYDIRVCGFTAVGEGVCSEVTAMTRSHDMAPHTAPWNATTVLTSPVSISLLWEPFPDSLWLDYPRGYRITFQRVALGGIRTSGDDVTVARVDYKTRSYSWINLQYYTKYKIDISTITYRGYGPKVVVYAETCDCPTVMASTYQLLPPYVMKTSDGKPGGILPQMIQRMTSSCCGTCSGTVVDFDQDGLGEMAEKDTYPDLLKSLDQSTSFAFPIVGLAGTNKYKSQFGFIPAVEAPGMIVMVKKKSAESITLTVLWSVFGIWPILLINVVLALIAGIVMWMLDSSSNGDIFPRTCIRGFAEGFWWAFISMTTVGYGDTTAKSIPARIFAVIWILTGLCLYSILIGDLSSALSATVSVSKTVLYGAKVAVLINSTEESVAIQQDAKIVGGPYYTLDEIQKALLSGKVDAAIIDIYAAGLTKKLWNHTDLRMSQMLDYSAPYGIVISGGTDGIQRCFENYVKNNRIKTLELVINYTTTLKGIKNEEALEYAQDLIDGESTMFRQTLFILCIGYGVLFLLGVIWHFTCRTRRSTSMKKDNSVHPERTPDDDEILRELKTSCLSISHRLKTIKRRHREEIRRLVLTKRT</sequence>
<evidence type="ECO:0000256" key="2">
    <source>
        <dbReference type="ARBA" id="ARBA00022737"/>
    </source>
</evidence>
<dbReference type="Gene3D" id="2.60.40.10">
    <property type="entry name" value="Immunoglobulins"/>
    <property type="match status" value="5"/>
</dbReference>
<dbReference type="SUPFAM" id="SSF49265">
    <property type="entry name" value="Fibronectin type III"/>
    <property type="match status" value="3"/>
</dbReference>
<keyword evidence="7" id="KW-1185">Reference proteome</keyword>
<dbReference type="PROSITE" id="PS50853">
    <property type="entry name" value="FN3"/>
    <property type="match status" value="5"/>
</dbReference>
<dbReference type="AlphaFoldDB" id="A0A6S7G199"/>
<dbReference type="InterPro" id="IPR013099">
    <property type="entry name" value="K_chnl_dom"/>
</dbReference>
<keyword evidence="5" id="KW-0325">Glycoprotein</keyword>
<evidence type="ECO:0000256" key="3">
    <source>
        <dbReference type="ARBA" id="ARBA00023157"/>
    </source>
</evidence>
<gene>
    <name evidence="6" type="ORF">PACLA_8A002882</name>
</gene>
<dbReference type="Proteomes" id="UP001152795">
    <property type="component" value="Unassembled WGS sequence"/>
</dbReference>
<evidence type="ECO:0000313" key="6">
    <source>
        <dbReference type="EMBL" id="CAB3982392.1"/>
    </source>
</evidence>
<dbReference type="GO" id="GO:0019955">
    <property type="term" value="F:cytokine binding"/>
    <property type="evidence" value="ECO:0007669"/>
    <property type="project" value="TreeGrafter"/>
</dbReference>
<dbReference type="InterPro" id="IPR036116">
    <property type="entry name" value="FN3_sf"/>
</dbReference>
<comment type="caution">
    <text evidence="6">The sequence shown here is derived from an EMBL/GenBank/DDBJ whole genome shotgun (WGS) entry which is preliminary data.</text>
</comment>
<proteinExistence type="predicted"/>
<name>A0A6S7G199_PARCT</name>
<dbReference type="PANTHER" id="PTHR23036:SF151">
    <property type="entry name" value="FIBRONECTIN TYPE-III DOMAIN-CONTAINING PROTEIN"/>
    <property type="match status" value="1"/>
</dbReference>
<dbReference type="OrthoDB" id="8923679at2759"/>
<dbReference type="Pfam" id="PF00041">
    <property type="entry name" value="fn3"/>
    <property type="match status" value="3"/>
</dbReference>
<dbReference type="InterPro" id="IPR050379">
    <property type="entry name" value="Type-I_Cytokine_Rcpt"/>
</dbReference>
<dbReference type="EMBL" id="CACRXK020000494">
    <property type="protein sequence ID" value="CAB3982392.1"/>
    <property type="molecule type" value="Genomic_DNA"/>
</dbReference>
<dbReference type="GO" id="GO:0043235">
    <property type="term" value="C:receptor complex"/>
    <property type="evidence" value="ECO:0007669"/>
    <property type="project" value="TreeGrafter"/>
</dbReference>
<dbReference type="InterPro" id="IPR003961">
    <property type="entry name" value="FN3_dom"/>
</dbReference>
<dbReference type="PANTHER" id="PTHR23036">
    <property type="entry name" value="CYTOKINE RECEPTOR"/>
    <property type="match status" value="1"/>
</dbReference>
<evidence type="ECO:0000256" key="5">
    <source>
        <dbReference type="ARBA" id="ARBA00023180"/>
    </source>
</evidence>
<dbReference type="Gene3D" id="1.10.287.70">
    <property type="match status" value="1"/>
</dbReference>
<dbReference type="InterPro" id="IPR013783">
    <property type="entry name" value="Ig-like_fold"/>
</dbReference>
<dbReference type="SMART" id="SM00060">
    <property type="entry name" value="FN3"/>
    <property type="match status" value="4"/>
</dbReference>
<dbReference type="GO" id="GO:0009897">
    <property type="term" value="C:external side of plasma membrane"/>
    <property type="evidence" value="ECO:0007669"/>
    <property type="project" value="TreeGrafter"/>
</dbReference>
<reference evidence="6" key="1">
    <citation type="submission" date="2020-04" db="EMBL/GenBank/DDBJ databases">
        <authorList>
            <person name="Alioto T."/>
            <person name="Alioto T."/>
            <person name="Gomez Garrido J."/>
        </authorList>
    </citation>
    <scope>NUCLEOTIDE SEQUENCE</scope>
    <source>
        <strain evidence="6">A484AB</strain>
    </source>
</reference>
<dbReference type="Pfam" id="PF07885">
    <property type="entry name" value="Ion_trans_2"/>
    <property type="match status" value="1"/>
</dbReference>
<dbReference type="GO" id="GO:0004896">
    <property type="term" value="F:cytokine receptor activity"/>
    <property type="evidence" value="ECO:0007669"/>
    <property type="project" value="TreeGrafter"/>
</dbReference>
<protein>
    <submittedName>
        <fullName evidence="6">Phosphatidylinositol phosphatase PTPRQ</fullName>
    </submittedName>
</protein>
<dbReference type="SUPFAM" id="SSF81324">
    <property type="entry name" value="Voltage-gated potassium channels"/>
    <property type="match status" value="1"/>
</dbReference>
<evidence type="ECO:0000256" key="4">
    <source>
        <dbReference type="ARBA" id="ARBA00023170"/>
    </source>
</evidence>
<keyword evidence="4" id="KW-0675">Receptor</keyword>
<dbReference type="Gene3D" id="3.40.190.10">
    <property type="entry name" value="Periplasmic binding protein-like II"/>
    <property type="match status" value="2"/>
</dbReference>
<evidence type="ECO:0000256" key="1">
    <source>
        <dbReference type="ARBA" id="ARBA00022729"/>
    </source>
</evidence>
<keyword evidence="3" id="KW-1015">Disulfide bond</keyword>
<keyword evidence="2" id="KW-0677">Repeat</keyword>
<keyword evidence="1" id="KW-0732">Signal</keyword>
<dbReference type="CDD" id="cd00063">
    <property type="entry name" value="FN3"/>
    <property type="match status" value="5"/>
</dbReference>
<dbReference type="SUPFAM" id="SSF53850">
    <property type="entry name" value="Periplasmic binding protein-like II"/>
    <property type="match status" value="1"/>
</dbReference>
<evidence type="ECO:0000313" key="7">
    <source>
        <dbReference type="Proteomes" id="UP001152795"/>
    </source>
</evidence>